<protein>
    <recommendedName>
        <fullName evidence="3">Nucleotide pyrophosphohydrolase</fullName>
    </recommendedName>
</protein>
<keyword evidence="2" id="KW-1185">Reference proteome</keyword>
<reference evidence="1 2" key="1">
    <citation type="submission" date="2024-03" db="EMBL/GenBank/DDBJ databases">
        <title>Natural products discovery in diverse microorganisms through a two-stage MS feature dereplication strategy.</title>
        <authorList>
            <person name="Zhang R."/>
        </authorList>
    </citation>
    <scope>NUCLEOTIDE SEQUENCE [LARGE SCALE GENOMIC DNA]</scope>
    <source>
        <strain evidence="1 2">18930</strain>
    </source>
</reference>
<organism evidence="1 2">
    <name type="scientific">Rhodococcus sovatensis</name>
    <dbReference type="NCBI Taxonomy" id="1805840"/>
    <lineage>
        <taxon>Bacteria</taxon>
        <taxon>Bacillati</taxon>
        <taxon>Actinomycetota</taxon>
        <taxon>Actinomycetes</taxon>
        <taxon>Mycobacteriales</taxon>
        <taxon>Nocardiaceae</taxon>
        <taxon>Rhodococcus</taxon>
    </lineage>
</organism>
<accession>A0ABZ2PT34</accession>
<dbReference type="EMBL" id="CP147846">
    <property type="protein sequence ID" value="WXG69621.1"/>
    <property type="molecule type" value="Genomic_DNA"/>
</dbReference>
<sequence length="191" mass="20517">MATLQQVMDDQREFANARDWGQFHSPKNLAMALGGEVGELSTAIADALSSPGDWAGLASLESVTSEIADVTLYLLRLFDVLGCPLPDREVQRGQGATASDSELLVFMALARLVGAVGEILEFWQWSAPGETYTSLERIEPRITAAFDDLAGVAGLVGVGLADVAEAKLVHNAVRYPISKSFGVHSKYTEFD</sequence>
<name>A0ABZ2PT34_9NOCA</name>
<dbReference type="RefSeq" id="WP_338890506.1">
    <property type="nucleotide sequence ID" value="NZ_CP147846.1"/>
</dbReference>
<evidence type="ECO:0000313" key="1">
    <source>
        <dbReference type="EMBL" id="WXG69621.1"/>
    </source>
</evidence>
<dbReference type="Gene3D" id="1.10.287.1080">
    <property type="entry name" value="MazG-like"/>
    <property type="match status" value="1"/>
</dbReference>
<gene>
    <name evidence="1" type="ORF">WDS16_03430</name>
</gene>
<evidence type="ECO:0000313" key="2">
    <source>
        <dbReference type="Proteomes" id="UP001432000"/>
    </source>
</evidence>
<dbReference type="SUPFAM" id="SSF101386">
    <property type="entry name" value="all-alpha NTP pyrophosphatases"/>
    <property type="match status" value="1"/>
</dbReference>
<evidence type="ECO:0008006" key="3">
    <source>
        <dbReference type="Google" id="ProtNLM"/>
    </source>
</evidence>
<proteinExistence type="predicted"/>
<dbReference type="PANTHER" id="PTHR14552:SF21">
    <property type="entry name" value="DCTP PYROPHOSPHATASE 1"/>
    <property type="match status" value="1"/>
</dbReference>
<dbReference type="Proteomes" id="UP001432000">
    <property type="component" value="Chromosome"/>
</dbReference>
<dbReference type="PANTHER" id="PTHR14552">
    <property type="match status" value="1"/>
</dbReference>